<dbReference type="AlphaFoldDB" id="A0A4U8U422"/>
<dbReference type="RefSeq" id="WP_104686168.1">
    <property type="nucleotide sequence ID" value="NZ_CAMCCI010000131.1"/>
</dbReference>
<dbReference type="EMBL" id="JRPJ02000055">
    <property type="protein sequence ID" value="TLE08219.1"/>
    <property type="molecule type" value="Genomic_DNA"/>
</dbReference>
<accession>A0A4U8U422</accession>
<protein>
    <submittedName>
        <fullName evidence="1">Uncharacterized protein</fullName>
    </submittedName>
</protein>
<gene>
    <name evidence="1" type="ORF">LS79_010330</name>
</gene>
<name>A0A4U8U422_9HELI</name>
<dbReference type="Proteomes" id="UP000029857">
    <property type="component" value="Unassembled WGS sequence"/>
</dbReference>
<evidence type="ECO:0000313" key="2">
    <source>
        <dbReference type="Proteomes" id="UP000029857"/>
    </source>
</evidence>
<evidence type="ECO:0000313" key="1">
    <source>
        <dbReference type="EMBL" id="TLE08219.1"/>
    </source>
</evidence>
<sequence>MPYTNGKINGIVKVYYKGNRLIWQANTQNSKLISGKCANGKAFTNAHLTRLTNEINQGSSGGDY</sequence>
<proteinExistence type="predicted"/>
<organism evidence="1 2">
    <name type="scientific">Helicobacter bilis</name>
    <dbReference type="NCBI Taxonomy" id="37372"/>
    <lineage>
        <taxon>Bacteria</taxon>
        <taxon>Pseudomonadati</taxon>
        <taxon>Campylobacterota</taxon>
        <taxon>Epsilonproteobacteria</taxon>
        <taxon>Campylobacterales</taxon>
        <taxon>Helicobacteraceae</taxon>
        <taxon>Helicobacter</taxon>
    </lineage>
</organism>
<comment type="caution">
    <text evidence="1">The sequence shown here is derived from an EMBL/GenBank/DDBJ whole genome shotgun (WGS) entry which is preliminary data.</text>
</comment>
<reference evidence="1 2" key="1">
    <citation type="journal article" date="2014" name="Genome Announc.">
        <title>Draft genome sequences of eight enterohepatic helicobacter species isolated from both laboratory and wild rodents.</title>
        <authorList>
            <person name="Sheh A."/>
            <person name="Shen Z."/>
            <person name="Fox J.G."/>
        </authorList>
    </citation>
    <scope>NUCLEOTIDE SEQUENCE [LARGE SCALE GENOMIC DNA]</scope>
    <source>
        <strain evidence="1 2">ATCC 49320</strain>
    </source>
</reference>